<evidence type="ECO:0000313" key="1">
    <source>
        <dbReference type="EMBL" id="SHG31087.1"/>
    </source>
</evidence>
<organism evidence="1 2">
    <name type="scientific">Flavobacterium fluvii</name>
    <dbReference type="NCBI Taxonomy" id="468056"/>
    <lineage>
        <taxon>Bacteria</taxon>
        <taxon>Pseudomonadati</taxon>
        <taxon>Bacteroidota</taxon>
        <taxon>Flavobacteriia</taxon>
        <taxon>Flavobacteriales</taxon>
        <taxon>Flavobacteriaceae</taxon>
        <taxon>Flavobacterium</taxon>
    </lineage>
</organism>
<accession>A0A1M5IRZ5</accession>
<dbReference type="STRING" id="468056.SAMN05443549_103215"/>
<dbReference type="EMBL" id="FQWB01000003">
    <property type="protein sequence ID" value="SHG31087.1"/>
    <property type="molecule type" value="Genomic_DNA"/>
</dbReference>
<dbReference type="AlphaFoldDB" id="A0A1M5IRZ5"/>
<sequence>MGKLTGIIKFKGTFDGLTFYKSPDGYLVKTKSGVSKSRIMNDPAFVRTRENLSEFSLNAKSGKALRQSIGPLLHRAKDSKLSSRMLQLMNSIKNHDGSSARGERLVRLGMDNPEGKLLLKGFDFNLHAPLSSVLHAFYSVDLSTGILSIPDFNPQEHLSVPAGATHVSFCSAYVDLDFETGDYDSRYSPPSILLLDNSISTLVLTPEAIPTGTGTRFHLLLIEFFQDVNGVQYSLRNGMFNVLNVVEVV</sequence>
<protein>
    <submittedName>
        <fullName evidence="1">Uncharacterized protein</fullName>
    </submittedName>
</protein>
<evidence type="ECO:0000313" key="2">
    <source>
        <dbReference type="Proteomes" id="UP000184516"/>
    </source>
</evidence>
<dbReference type="OrthoDB" id="645138at2"/>
<keyword evidence="2" id="KW-1185">Reference proteome</keyword>
<proteinExistence type="predicted"/>
<dbReference type="RefSeq" id="WP_073369893.1">
    <property type="nucleotide sequence ID" value="NZ_FQWB01000003.1"/>
</dbReference>
<gene>
    <name evidence="1" type="ORF">SAMN05443549_103215</name>
</gene>
<reference evidence="2" key="1">
    <citation type="submission" date="2016-11" db="EMBL/GenBank/DDBJ databases">
        <authorList>
            <person name="Varghese N."/>
            <person name="Submissions S."/>
        </authorList>
    </citation>
    <scope>NUCLEOTIDE SEQUENCE [LARGE SCALE GENOMIC DNA]</scope>
    <source>
        <strain evidence="2">DSM 19978</strain>
    </source>
</reference>
<dbReference type="Proteomes" id="UP000184516">
    <property type="component" value="Unassembled WGS sequence"/>
</dbReference>
<name>A0A1M5IRZ5_9FLAO</name>